<organism evidence="1 2">
    <name type="scientific">Suillus luteus UH-Slu-Lm8-n1</name>
    <dbReference type="NCBI Taxonomy" id="930992"/>
    <lineage>
        <taxon>Eukaryota</taxon>
        <taxon>Fungi</taxon>
        <taxon>Dikarya</taxon>
        <taxon>Basidiomycota</taxon>
        <taxon>Agaricomycotina</taxon>
        <taxon>Agaricomycetes</taxon>
        <taxon>Agaricomycetidae</taxon>
        <taxon>Boletales</taxon>
        <taxon>Suillineae</taxon>
        <taxon>Suillaceae</taxon>
        <taxon>Suillus</taxon>
    </lineage>
</organism>
<protein>
    <submittedName>
        <fullName evidence="1">Uncharacterized protein</fullName>
    </submittedName>
</protein>
<keyword evidence="2" id="KW-1185">Reference proteome</keyword>
<evidence type="ECO:0000313" key="2">
    <source>
        <dbReference type="Proteomes" id="UP000054485"/>
    </source>
</evidence>
<sequence length="66" mass="7552">MTSDLACETTVIASLQRYEVHGKRRVPFNLLVLLPRRPHSPLGLPSEQMTHQTRVVQVINESNEEQ</sequence>
<dbReference type="EMBL" id="KN835189">
    <property type="protein sequence ID" value="KIK44494.1"/>
    <property type="molecule type" value="Genomic_DNA"/>
</dbReference>
<dbReference type="HOGENOM" id="CLU_2832902_0_0_1"/>
<dbReference type="Proteomes" id="UP000054485">
    <property type="component" value="Unassembled WGS sequence"/>
</dbReference>
<gene>
    <name evidence="1" type="ORF">CY34DRAFT_802586</name>
</gene>
<reference evidence="2" key="2">
    <citation type="submission" date="2015-01" db="EMBL/GenBank/DDBJ databases">
        <title>Evolutionary Origins and Diversification of the Mycorrhizal Mutualists.</title>
        <authorList>
            <consortium name="DOE Joint Genome Institute"/>
            <consortium name="Mycorrhizal Genomics Consortium"/>
            <person name="Kohler A."/>
            <person name="Kuo A."/>
            <person name="Nagy L.G."/>
            <person name="Floudas D."/>
            <person name="Copeland A."/>
            <person name="Barry K.W."/>
            <person name="Cichocki N."/>
            <person name="Veneault-Fourrey C."/>
            <person name="LaButti K."/>
            <person name="Lindquist E.A."/>
            <person name="Lipzen A."/>
            <person name="Lundell T."/>
            <person name="Morin E."/>
            <person name="Murat C."/>
            <person name="Riley R."/>
            <person name="Ohm R."/>
            <person name="Sun H."/>
            <person name="Tunlid A."/>
            <person name="Henrissat B."/>
            <person name="Grigoriev I.V."/>
            <person name="Hibbett D.S."/>
            <person name="Martin F."/>
        </authorList>
    </citation>
    <scope>NUCLEOTIDE SEQUENCE [LARGE SCALE GENOMIC DNA]</scope>
    <source>
        <strain evidence="2">UH-Slu-Lm8-n1</strain>
    </source>
</reference>
<dbReference type="AlphaFoldDB" id="A0A0D0B3I9"/>
<evidence type="ECO:0000313" key="1">
    <source>
        <dbReference type="EMBL" id="KIK44494.1"/>
    </source>
</evidence>
<name>A0A0D0B3I9_9AGAM</name>
<proteinExistence type="predicted"/>
<accession>A0A0D0B3I9</accession>
<reference evidence="1 2" key="1">
    <citation type="submission" date="2014-04" db="EMBL/GenBank/DDBJ databases">
        <authorList>
            <consortium name="DOE Joint Genome Institute"/>
            <person name="Kuo A."/>
            <person name="Ruytinx J."/>
            <person name="Rineau F."/>
            <person name="Colpaert J."/>
            <person name="Kohler A."/>
            <person name="Nagy L.G."/>
            <person name="Floudas D."/>
            <person name="Copeland A."/>
            <person name="Barry K.W."/>
            <person name="Cichocki N."/>
            <person name="Veneault-Fourrey C."/>
            <person name="LaButti K."/>
            <person name="Lindquist E.A."/>
            <person name="Lipzen A."/>
            <person name="Lundell T."/>
            <person name="Morin E."/>
            <person name="Murat C."/>
            <person name="Sun H."/>
            <person name="Tunlid A."/>
            <person name="Henrissat B."/>
            <person name="Grigoriev I.V."/>
            <person name="Hibbett D.S."/>
            <person name="Martin F."/>
            <person name="Nordberg H.P."/>
            <person name="Cantor M.N."/>
            <person name="Hua S.X."/>
        </authorList>
    </citation>
    <scope>NUCLEOTIDE SEQUENCE [LARGE SCALE GENOMIC DNA]</scope>
    <source>
        <strain evidence="1 2">UH-Slu-Lm8-n1</strain>
    </source>
</reference>
<dbReference type="InParanoid" id="A0A0D0B3I9"/>